<feature type="compositionally biased region" description="Polar residues" evidence="2">
    <location>
        <begin position="207"/>
        <end position="218"/>
    </location>
</feature>
<sequence length="288" mass="33534">MGSSVSKQSTIRSLAKFPKKNSSANRLTRSSNIDQLSVPKKNYKNVEDKGNQDNLNYMRLDEFVKVESREEPASVDLNHESLNLLKNKKIMEENYKKELELLNLKKEELANEKQDNNLILSENLKSFIDAKSIKNLIDDLKFYNTTETFKKISSNFTNDNDKFLTKEKIIIKYQIKPIVLEKFNNIIKNDLISLPMLKVKLEERRNLSWSQDGHTNSQDNDYDNDDDDVTVTAKATNENKNNNDRHLRNNLNESLNHLINGQVDDETNAKTKESTRSRKTFKEVRKFI</sequence>
<feature type="coiled-coil region" evidence="1">
    <location>
        <begin position="85"/>
        <end position="116"/>
    </location>
</feature>
<keyword evidence="1" id="KW-0175">Coiled coil</keyword>
<reference evidence="4" key="1">
    <citation type="submission" date="2016-05" db="EMBL/GenBank/DDBJ databases">
        <title>Comparative genomics of biotechnologically important yeasts.</title>
        <authorList>
            <consortium name="DOE Joint Genome Institute"/>
            <person name="Riley R."/>
            <person name="Haridas S."/>
            <person name="Wolfe K.H."/>
            <person name="Lopes M.R."/>
            <person name="Hittinger C.T."/>
            <person name="Goker M."/>
            <person name="Salamov A."/>
            <person name="Wisecaver J."/>
            <person name="Long T.M."/>
            <person name="Aerts A.L."/>
            <person name="Barry K."/>
            <person name="Choi C."/>
            <person name="Clum A."/>
            <person name="Coughlan A.Y."/>
            <person name="Deshpande S."/>
            <person name="Douglass A.P."/>
            <person name="Hanson S.J."/>
            <person name="Klenk H.-P."/>
            <person name="Labutti K."/>
            <person name="Lapidus A."/>
            <person name="Lindquist E."/>
            <person name="Lipzen A."/>
            <person name="Meier-Kolthoff J.P."/>
            <person name="Ohm R.A."/>
            <person name="Otillar R.P."/>
            <person name="Pangilinan J."/>
            <person name="Peng Y."/>
            <person name="Rokas A."/>
            <person name="Rosa C.A."/>
            <person name="Scheuner C."/>
            <person name="Sibirny A.A."/>
            <person name="Slot J.C."/>
            <person name="Stielow J.B."/>
            <person name="Sun H."/>
            <person name="Kurtzman C.P."/>
            <person name="Blackwell M."/>
            <person name="Grigoriev I.V."/>
            <person name="Jeffries T.W."/>
        </authorList>
    </citation>
    <scope>NUCLEOTIDE SEQUENCE [LARGE SCALE GENOMIC DNA]</scope>
    <source>
        <strain evidence="4">NRRL Y-2460</strain>
    </source>
</reference>
<feature type="compositionally biased region" description="Polar residues" evidence="2">
    <location>
        <begin position="1"/>
        <end position="12"/>
    </location>
</feature>
<gene>
    <name evidence="3" type="ORF">PACTADRAFT_50957</name>
</gene>
<evidence type="ECO:0000256" key="2">
    <source>
        <dbReference type="SAM" id="MobiDB-lite"/>
    </source>
</evidence>
<dbReference type="EMBL" id="KV454016">
    <property type="protein sequence ID" value="ODV94067.1"/>
    <property type="molecule type" value="Genomic_DNA"/>
</dbReference>
<feature type="compositionally biased region" description="Polar residues" evidence="2">
    <location>
        <begin position="20"/>
        <end position="35"/>
    </location>
</feature>
<evidence type="ECO:0000313" key="3">
    <source>
        <dbReference type="EMBL" id="ODV94067.1"/>
    </source>
</evidence>
<protein>
    <submittedName>
        <fullName evidence="3">Uncharacterized protein</fullName>
    </submittedName>
</protein>
<proteinExistence type="predicted"/>
<dbReference type="Proteomes" id="UP000094236">
    <property type="component" value="Unassembled WGS sequence"/>
</dbReference>
<organism evidence="3 4">
    <name type="scientific">Pachysolen tannophilus NRRL Y-2460</name>
    <dbReference type="NCBI Taxonomy" id="669874"/>
    <lineage>
        <taxon>Eukaryota</taxon>
        <taxon>Fungi</taxon>
        <taxon>Dikarya</taxon>
        <taxon>Ascomycota</taxon>
        <taxon>Saccharomycotina</taxon>
        <taxon>Pichiomycetes</taxon>
        <taxon>Pachysolenaceae</taxon>
        <taxon>Pachysolen</taxon>
    </lineage>
</organism>
<feature type="region of interest" description="Disordered" evidence="2">
    <location>
        <begin position="1"/>
        <end position="38"/>
    </location>
</feature>
<evidence type="ECO:0000256" key="1">
    <source>
        <dbReference type="SAM" id="Coils"/>
    </source>
</evidence>
<keyword evidence="4" id="KW-1185">Reference proteome</keyword>
<feature type="region of interest" description="Disordered" evidence="2">
    <location>
        <begin position="207"/>
        <end position="228"/>
    </location>
</feature>
<name>A0A1E4TQP3_PACTA</name>
<evidence type="ECO:0000313" key="4">
    <source>
        <dbReference type="Proteomes" id="UP000094236"/>
    </source>
</evidence>
<accession>A0A1E4TQP3</accession>
<dbReference type="AlphaFoldDB" id="A0A1E4TQP3"/>